<organism evidence="2 3">
    <name type="scientific">Lactococcus garvieae TRF1</name>
    <dbReference type="NCBI Taxonomy" id="1380772"/>
    <lineage>
        <taxon>Bacteria</taxon>
        <taxon>Bacillati</taxon>
        <taxon>Bacillota</taxon>
        <taxon>Bacilli</taxon>
        <taxon>Lactobacillales</taxon>
        <taxon>Streptococcaceae</taxon>
        <taxon>Lactococcus</taxon>
    </lineage>
</organism>
<evidence type="ECO:0000313" key="3">
    <source>
        <dbReference type="Proteomes" id="UP000018692"/>
    </source>
</evidence>
<keyword evidence="1" id="KW-1133">Transmembrane helix</keyword>
<dbReference type="Proteomes" id="UP000018692">
    <property type="component" value="Unassembled WGS sequence"/>
</dbReference>
<accession>V8AN42</accession>
<feature type="transmembrane region" description="Helical" evidence="1">
    <location>
        <begin position="29"/>
        <end position="46"/>
    </location>
</feature>
<comment type="caution">
    <text evidence="2">The sequence shown here is derived from an EMBL/GenBank/DDBJ whole genome shotgun (WGS) entry which is preliminary data.</text>
</comment>
<feature type="transmembrane region" description="Helical" evidence="1">
    <location>
        <begin position="90"/>
        <end position="113"/>
    </location>
</feature>
<dbReference type="AlphaFoldDB" id="V8AN42"/>
<proteinExistence type="predicted"/>
<sequence length="118" mass="13692">MKKMTLLIGFIAAVWIIISIGTVFGFPLISLQIISLLLLFTTFHFVKHDGTHAGPYLLIIDIFLVFFLFIFYHSRYFFTYIRYDSDGTELFIIAGSFIISQLIGIFWGSQFYIKSNKK</sequence>
<feature type="transmembrane region" description="Helical" evidence="1">
    <location>
        <begin position="58"/>
        <end position="78"/>
    </location>
</feature>
<gene>
    <name evidence="2" type="ORF">N568_0108990</name>
</gene>
<dbReference type="EMBL" id="AVFE01000034">
    <property type="protein sequence ID" value="ETD04253.1"/>
    <property type="molecule type" value="Genomic_DNA"/>
</dbReference>
<reference evidence="2 3" key="1">
    <citation type="submission" date="2013-07" db="EMBL/GenBank/DDBJ databases">
        <title>Isolation of Lactococcus garvieae strain TRF1 from the fecal material of a timber rattlesnake.</title>
        <authorList>
            <person name="McLaughlin R.W."/>
            <person name="Cochran P.A."/>
            <person name="Dowd S.E."/>
        </authorList>
    </citation>
    <scope>NUCLEOTIDE SEQUENCE [LARGE SCALE GENOMIC DNA]</scope>
    <source>
        <strain evidence="2 3">TRF1</strain>
    </source>
</reference>
<keyword evidence="1" id="KW-0812">Transmembrane</keyword>
<evidence type="ECO:0000313" key="2">
    <source>
        <dbReference type="EMBL" id="ETD04253.1"/>
    </source>
</evidence>
<protein>
    <submittedName>
        <fullName evidence="2">Uncharacterized protein</fullName>
    </submittedName>
</protein>
<dbReference type="PATRIC" id="fig|1380772.3.peg.1734"/>
<evidence type="ECO:0000256" key="1">
    <source>
        <dbReference type="SAM" id="Phobius"/>
    </source>
</evidence>
<keyword evidence="1" id="KW-0472">Membrane</keyword>
<name>V8AN42_9LACT</name>